<evidence type="ECO:0008006" key="4">
    <source>
        <dbReference type="Google" id="ProtNLM"/>
    </source>
</evidence>
<dbReference type="KEGG" id="blac:94349271"/>
<evidence type="ECO:0000313" key="3">
    <source>
        <dbReference type="Proteomes" id="UP000294530"/>
    </source>
</evidence>
<accession>A0A976FGE5</accession>
<reference evidence="2 3" key="1">
    <citation type="journal article" date="2021" name="Genome Biol.">
        <title>AFLAP: assembly-free linkage analysis pipeline using k-mers from genome sequencing data.</title>
        <authorList>
            <person name="Fletcher K."/>
            <person name="Zhang L."/>
            <person name="Gil J."/>
            <person name="Han R."/>
            <person name="Cavanaugh K."/>
            <person name="Michelmore R."/>
        </authorList>
    </citation>
    <scope>NUCLEOTIDE SEQUENCE [LARGE SCALE GENOMIC DNA]</scope>
    <source>
        <strain evidence="2 3">SF5</strain>
    </source>
</reference>
<feature type="signal peptide" evidence="1">
    <location>
        <begin position="1"/>
        <end position="21"/>
    </location>
</feature>
<dbReference type="AlphaFoldDB" id="A0A976FGE5"/>
<dbReference type="EMBL" id="SHOA02000018">
    <property type="protein sequence ID" value="TDH66273.1"/>
    <property type="molecule type" value="Genomic_DNA"/>
</dbReference>
<dbReference type="GeneID" id="94349271"/>
<organism evidence="2 3">
    <name type="scientific">Bremia lactucae</name>
    <name type="common">Lettuce downy mildew</name>
    <dbReference type="NCBI Taxonomy" id="4779"/>
    <lineage>
        <taxon>Eukaryota</taxon>
        <taxon>Sar</taxon>
        <taxon>Stramenopiles</taxon>
        <taxon>Oomycota</taxon>
        <taxon>Peronosporomycetes</taxon>
        <taxon>Peronosporales</taxon>
        <taxon>Peronosporaceae</taxon>
        <taxon>Bremia</taxon>
    </lineage>
</organism>
<gene>
    <name evidence="2" type="ORF">CCR75_005519</name>
</gene>
<evidence type="ECO:0000256" key="1">
    <source>
        <dbReference type="SAM" id="SignalP"/>
    </source>
</evidence>
<proteinExistence type="predicted"/>
<sequence length="92" mass="9913">MVVRCHAPVTLLLTLSLLSSGDDLLHNSTARPPSMLSYPMLHDARESWVCSEADRIDARAGCRPAAGRHGVHSGRVALLACVVVRERRAAAI</sequence>
<protein>
    <recommendedName>
        <fullName evidence="4">Secreted protein</fullName>
    </recommendedName>
</protein>
<feature type="chain" id="PRO_5037722226" description="Secreted protein" evidence="1">
    <location>
        <begin position="22"/>
        <end position="92"/>
    </location>
</feature>
<keyword evidence="1" id="KW-0732">Signal</keyword>
<evidence type="ECO:0000313" key="2">
    <source>
        <dbReference type="EMBL" id="TDH66273.1"/>
    </source>
</evidence>
<dbReference type="RefSeq" id="XP_067815772.1">
    <property type="nucleotide sequence ID" value="XM_067963600.1"/>
</dbReference>
<keyword evidence="3" id="KW-1185">Reference proteome</keyword>
<name>A0A976FGE5_BRELC</name>
<comment type="caution">
    <text evidence="2">The sequence shown here is derived from an EMBL/GenBank/DDBJ whole genome shotgun (WGS) entry which is preliminary data.</text>
</comment>
<dbReference type="Proteomes" id="UP000294530">
    <property type="component" value="Unassembled WGS sequence"/>
</dbReference>